<protein>
    <submittedName>
        <fullName evidence="1">35138_t:CDS:1</fullName>
    </submittedName>
</protein>
<comment type="caution">
    <text evidence="1">The sequence shown here is derived from an EMBL/GenBank/DDBJ whole genome shotgun (WGS) entry which is preliminary data.</text>
</comment>
<accession>A0ABN7WX99</accession>
<evidence type="ECO:0000313" key="2">
    <source>
        <dbReference type="Proteomes" id="UP000789901"/>
    </source>
</evidence>
<reference evidence="1 2" key="1">
    <citation type="submission" date="2021-06" db="EMBL/GenBank/DDBJ databases">
        <authorList>
            <person name="Kallberg Y."/>
            <person name="Tangrot J."/>
            <person name="Rosling A."/>
        </authorList>
    </citation>
    <scope>NUCLEOTIDE SEQUENCE [LARGE SCALE GENOMIC DNA]</scope>
    <source>
        <strain evidence="1 2">120-4 pot B 10/14</strain>
    </source>
</reference>
<dbReference type="EMBL" id="CAJVQB010066583">
    <property type="protein sequence ID" value="CAG8841692.1"/>
    <property type="molecule type" value="Genomic_DNA"/>
</dbReference>
<name>A0ABN7WX99_GIGMA</name>
<sequence>SLNDPKINISEPGTNNIPINSSIEIVNDFDQTRGEPEIPPIELDITTYPIFLNQK</sequence>
<dbReference type="Proteomes" id="UP000789901">
    <property type="component" value="Unassembled WGS sequence"/>
</dbReference>
<keyword evidence="2" id="KW-1185">Reference proteome</keyword>
<feature type="non-terminal residue" evidence="1">
    <location>
        <position position="1"/>
    </location>
</feature>
<organism evidence="1 2">
    <name type="scientific">Gigaspora margarita</name>
    <dbReference type="NCBI Taxonomy" id="4874"/>
    <lineage>
        <taxon>Eukaryota</taxon>
        <taxon>Fungi</taxon>
        <taxon>Fungi incertae sedis</taxon>
        <taxon>Mucoromycota</taxon>
        <taxon>Glomeromycotina</taxon>
        <taxon>Glomeromycetes</taxon>
        <taxon>Diversisporales</taxon>
        <taxon>Gigasporaceae</taxon>
        <taxon>Gigaspora</taxon>
    </lineage>
</organism>
<evidence type="ECO:0000313" key="1">
    <source>
        <dbReference type="EMBL" id="CAG8841692.1"/>
    </source>
</evidence>
<proteinExistence type="predicted"/>
<gene>
    <name evidence="1" type="ORF">GMARGA_LOCUS35569</name>
</gene>